<sequence>MSTRLASYSPKQLGAGGHKSLRAIIALVKRTTHRMFQMIYPSFTRRDDAAWSRRFALRQRGMLGVSTRLSAISRMKRRLLRVRERGSLEWFRRDHRTRATQTGSATLPCVPAMHK</sequence>
<keyword evidence="2" id="KW-1185">Reference proteome</keyword>
<accession>A0A9D4R648</accession>
<name>A0A9D4R648_DREPO</name>
<evidence type="ECO:0000313" key="1">
    <source>
        <dbReference type="EMBL" id="KAH3856349.1"/>
    </source>
</evidence>
<dbReference type="Proteomes" id="UP000828390">
    <property type="component" value="Unassembled WGS sequence"/>
</dbReference>
<reference evidence="1" key="2">
    <citation type="submission" date="2020-11" db="EMBL/GenBank/DDBJ databases">
        <authorList>
            <person name="McCartney M.A."/>
            <person name="Auch B."/>
            <person name="Kono T."/>
            <person name="Mallez S."/>
            <person name="Becker A."/>
            <person name="Gohl D.M."/>
            <person name="Silverstein K.A.T."/>
            <person name="Koren S."/>
            <person name="Bechman K.B."/>
            <person name="Herman A."/>
            <person name="Abrahante J.E."/>
            <person name="Garbe J."/>
        </authorList>
    </citation>
    <scope>NUCLEOTIDE SEQUENCE</scope>
    <source>
        <strain evidence="1">Duluth1</strain>
        <tissue evidence="1">Whole animal</tissue>
    </source>
</reference>
<reference evidence="1" key="1">
    <citation type="journal article" date="2019" name="bioRxiv">
        <title>The Genome of the Zebra Mussel, Dreissena polymorpha: A Resource for Invasive Species Research.</title>
        <authorList>
            <person name="McCartney M.A."/>
            <person name="Auch B."/>
            <person name="Kono T."/>
            <person name="Mallez S."/>
            <person name="Zhang Y."/>
            <person name="Obille A."/>
            <person name="Becker A."/>
            <person name="Abrahante J.E."/>
            <person name="Garbe J."/>
            <person name="Badalamenti J.P."/>
            <person name="Herman A."/>
            <person name="Mangelson H."/>
            <person name="Liachko I."/>
            <person name="Sullivan S."/>
            <person name="Sone E.D."/>
            <person name="Koren S."/>
            <person name="Silverstein K.A.T."/>
            <person name="Beckman K.B."/>
            <person name="Gohl D.M."/>
        </authorList>
    </citation>
    <scope>NUCLEOTIDE SEQUENCE</scope>
    <source>
        <strain evidence="1">Duluth1</strain>
        <tissue evidence="1">Whole animal</tissue>
    </source>
</reference>
<dbReference type="AlphaFoldDB" id="A0A9D4R648"/>
<proteinExistence type="predicted"/>
<protein>
    <submittedName>
        <fullName evidence="1">Uncharacterized protein</fullName>
    </submittedName>
</protein>
<organism evidence="1 2">
    <name type="scientific">Dreissena polymorpha</name>
    <name type="common">Zebra mussel</name>
    <name type="synonym">Mytilus polymorpha</name>
    <dbReference type="NCBI Taxonomy" id="45954"/>
    <lineage>
        <taxon>Eukaryota</taxon>
        <taxon>Metazoa</taxon>
        <taxon>Spiralia</taxon>
        <taxon>Lophotrochozoa</taxon>
        <taxon>Mollusca</taxon>
        <taxon>Bivalvia</taxon>
        <taxon>Autobranchia</taxon>
        <taxon>Heteroconchia</taxon>
        <taxon>Euheterodonta</taxon>
        <taxon>Imparidentia</taxon>
        <taxon>Neoheterodontei</taxon>
        <taxon>Myida</taxon>
        <taxon>Dreissenoidea</taxon>
        <taxon>Dreissenidae</taxon>
        <taxon>Dreissena</taxon>
    </lineage>
</organism>
<gene>
    <name evidence="1" type="ORF">DPMN_098935</name>
</gene>
<dbReference type="EMBL" id="JAIWYP010000003">
    <property type="protein sequence ID" value="KAH3856349.1"/>
    <property type="molecule type" value="Genomic_DNA"/>
</dbReference>
<evidence type="ECO:0000313" key="2">
    <source>
        <dbReference type="Proteomes" id="UP000828390"/>
    </source>
</evidence>
<comment type="caution">
    <text evidence="1">The sequence shown here is derived from an EMBL/GenBank/DDBJ whole genome shotgun (WGS) entry which is preliminary data.</text>
</comment>